<comment type="caution">
    <text evidence="13">The sequence shown here is derived from an EMBL/GenBank/DDBJ whole genome shotgun (WGS) entry which is preliminary data.</text>
</comment>
<dbReference type="EMBL" id="JADCKQ010000010">
    <property type="protein sequence ID" value="MBI1494582.1"/>
    <property type="molecule type" value="Genomic_DNA"/>
</dbReference>
<sequence>MKNFPDAEVASLKSCAIALAEAARPRTLEHFRSAGLSAENKLKDSFDPVTVADRAAEKAMRDVLAELRPDDAIFGEEFGRKEGTSGLTWVLDPIDGTRSYISGTPTWGVLIAVGDENGPVLGIIDQPYIGERFFGGFGEAFCDGPLGVRALKTSDISDLSEATLFTTFPEVGTEAERQGFETVRDQVQLTRYGTDCYAYALVAAGQVELVIEAGLNAYDVQGPIAVIEAAGGVVTNWQGGPAHEGGQILAAANAEIHAKALALLKPFAG</sequence>
<proteinExistence type="inferred from homology"/>
<evidence type="ECO:0000256" key="2">
    <source>
        <dbReference type="ARBA" id="ARBA00004970"/>
    </source>
</evidence>
<comment type="pathway">
    <text evidence="2">Amino-acid biosynthesis; L-histidine biosynthesis; L-histidine from 5-phospho-alpha-D-ribose 1-diphosphate: step 8/9.</text>
</comment>
<evidence type="ECO:0000256" key="7">
    <source>
        <dbReference type="ARBA" id="ARBA00022801"/>
    </source>
</evidence>
<dbReference type="GO" id="GO:0000105">
    <property type="term" value="P:L-histidine biosynthetic process"/>
    <property type="evidence" value="ECO:0007669"/>
    <property type="project" value="UniProtKB-UniRule"/>
</dbReference>
<protein>
    <recommendedName>
        <fullName evidence="4 11">Histidinol-phosphatase</fullName>
        <ecNumber evidence="4 11">3.1.3.15</ecNumber>
    </recommendedName>
</protein>
<evidence type="ECO:0000256" key="12">
    <source>
        <dbReference type="PIRSR" id="PIRSR600760-2"/>
    </source>
</evidence>
<dbReference type="GO" id="GO:0004401">
    <property type="term" value="F:histidinol-phosphatase activity"/>
    <property type="evidence" value="ECO:0007669"/>
    <property type="project" value="UniProtKB-UniRule"/>
</dbReference>
<comment type="catalytic activity">
    <reaction evidence="10">
        <text>L-histidinol phosphate + H2O = L-histidinol + phosphate</text>
        <dbReference type="Rhea" id="RHEA:14465"/>
        <dbReference type="ChEBI" id="CHEBI:15377"/>
        <dbReference type="ChEBI" id="CHEBI:43474"/>
        <dbReference type="ChEBI" id="CHEBI:57699"/>
        <dbReference type="ChEBI" id="CHEBI:57980"/>
        <dbReference type="EC" id="3.1.3.15"/>
    </reaction>
</comment>
<feature type="binding site" evidence="12">
    <location>
        <position position="92"/>
    </location>
    <ligand>
        <name>Mg(2+)</name>
        <dbReference type="ChEBI" id="CHEBI:18420"/>
        <label>1</label>
        <note>catalytic</note>
    </ligand>
</feature>
<keyword evidence="7 13" id="KW-0378">Hydrolase</keyword>
<dbReference type="CDD" id="cd01641">
    <property type="entry name" value="Bacterial_IMPase_like_1"/>
    <property type="match status" value="1"/>
</dbReference>
<dbReference type="PROSITE" id="PS00629">
    <property type="entry name" value="IMP_1"/>
    <property type="match status" value="1"/>
</dbReference>
<dbReference type="EC" id="3.1.3.15" evidence="4 11"/>
<dbReference type="PRINTS" id="PR00377">
    <property type="entry name" value="IMPHPHTASES"/>
</dbReference>
<feature type="binding site" evidence="12">
    <location>
        <position position="94"/>
    </location>
    <ligand>
        <name>Mg(2+)</name>
        <dbReference type="ChEBI" id="CHEBI:18420"/>
        <label>1</label>
        <note>catalytic</note>
    </ligand>
</feature>
<dbReference type="InterPro" id="IPR011809">
    <property type="entry name" value="His_9_proposed"/>
</dbReference>
<dbReference type="InterPro" id="IPR020583">
    <property type="entry name" value="Inositol_monoP_metal-BS"/>
</dbReference>
<reference evidence="13" key="1">
    <citation type="submission" date="2020-10" db="EMBL/GenBank/DDBJ databases">
        <title>Paenihalocynthiibacter styelae gen. nov., sp. nov., isolated from stalked sea squirt Styela clava.</title>
        <authorList>
            <person name="Kim Y.-O."/>
            <person name="Yoon J.-H."/>
        </authorList>
    </citation>
    <scope>NUCLEOTIDE SEQUENCE</scope>
    <source>
        <strain evidence="13">MYP1-1</strain>
    </source>
</reference>
<accession>A0A8J7LQN8</accession>
<evidence type="ECO:0000313" key="13">
    <source>
        <dbReference type="EMBL" id="MBI1494582.1"/>
    </source>
</evidence>
<keyword evidence="8 12" id="KW-0460">Magnesium</keyword>
<evidence type="ECO:0000313" key="14">
    <source>
        <dbReference type="Proteomes" id="UP000640583"/>
    </source>
</evidence>
<keyword evidence="9" id="KW-0368">Histidine biosynthesis</keyword>
<dbReference type="Gene3D" id="3.30.540.10">
    <property type="entry name" value="Fructose-1,6-Bisphosphatase, subunit A, domain 1"/>
    <property type="match status" value="1"/>
</dbReference>
<evidence type="ECO:0000256" key="9">
    <source>
        <dbReference type="ARBA" id="ARBA00023102"/>
    </source>
</evidence>
<dbReference type="Proteomes" id="UP000640583">
    <property type="component" value="Unassembled WGS sequence"/>
</dbReference>
<feature type="binding site" evidence="12">
    <location>
        <position position="76"/>
    </location>
    <ligand>
        <name>Mg(2+)</name>
        <dbReference type="ChEBI" id="CHEBI:18420"/>
        <label>1</label>
        <note>catalytic</note>
    </ligand>
</feature>
<evidence type="ECO:0000256" key="1">
    <source>
        <dbReference type="ARBA" id="ARBA00001946"/>
    </source>
</evidence>
<keyword evidence="14" id="KW-1185">Reference proteome</keyword>
<organism evidence="13 14">
    <name type="scientific">Halocynthiibacter styelae</name>
    <dbReference type="NCBI Taxonomy" id="2761955"/>
    <lineage>
        <taxon>Bacteria</taxon>
        <taxon>Pseudomonadati</taxon>
        <taxon>Pseudomonadota</taxon>
        <taxon>Alphaproteobacteria</taxon>
        <taxon>Rhodobacterales</taxon>
        <taxon>Paracoccaceae</taxon>
        <taxon>Halocynthiibacter</taxon>
    </lineage>
</organism>
<feature type="binding site" evidence="12">
    <location>
        <position position="219"/>
    </location>
    <ligand>
        <name>Mg(2+)</name>
        <dbReference type="ChEBI" id="CHEBI:18420"/>
        <label>1</label>
        <note>catalytic</note>
    </ligand>
</feature>
<evidence type="ECO:0000256" key="8">
    <source>
        <dbReference type="ARBA" id="ARBA00022842"/>
    </source>
</evidence>
<comment type="cofactor">
    <cofactor evidence="1 12">
        <name>Mg(2+)</name>
        <dbReference type="ChEBI" id="CHEBI:18420"/>
    </cofactor>
</comment>
<keyword evidence="5" id="KW-0028">Amino-acid biosynthesis</keyword>
<feature type="binding site" evidence="12">
    <location>
        <position position="95"/>
    </location>
    <ligand>
        <name>Mg(2+)</name>
        <dbReference type="ChEBI" id="CHEBI:18420"/>
        <label>1</label>
        <note>catalytic</note>
    </ligand>
</feature>
<dbReference type="AlphaFoldDB" id="A0A8J7LQN8"/>
<dbReference type="GO" id="GO:0007165">
    <property type="term" value="P:signal transduction"/>
    <property type="evidence" value="ECO:0007669"/>
    <property type="project" value="TreeGrafter"/>
</dbReference>
<comment type="similarity">
    <text evidence="3">Belongs to the inositol monophosphatase superfamily.</text>
</comment>
<dbReference type="UniPathway" id="UPA00031">
    <property type="reaction ID" value="UER00013"/>
</dbReference>
<dbReference type="RefSeq" id="WP_228849336.1">
    <property type="nucleotide sequence ID" value="NZ_JADCKQ010000010.1"/>
</dbReference>
<evidence type="ECO:0000256" key="4">
    <source>
        <dbReference type="ARBA" id="ARBA00013085"/>
    </source>
</evidence>
<dbReference type="NCBIfam" id="TIGR02067">
    <property type="entry name" value="his_9_HisN"/>
    <property type="match status" value="1"/>
</dbReference>
<dbReference type="PANTHER" id="PTHR20854">
    <property type="entry name" value="INOSITOL MONOPHOSPHATASE"/>
    <property type="match status" value="1"/>
</dbReference>
<dbReference type="GO" id="GO:0046872">
    <property type="term" value="F:metal ion binding"/>
    <property type="evidence" value="ECO:0007669"/>
    <property type="project" value="UniProtKB-KW"/>
</dbReference>
<dbReference type="Pfam" id="PF00459">
    <property type="entry name" value="Inositol_P"/>
    <property type="match status" value="1"/>
</dbReference>
<keyword evidence="6 12" id="KW-0479">Metal-binding</keyword>
<name>A0A8J7LQN8_9RHOB</name>
<dbReference type="GO" id="GO:0008934">
    <property type="term" value="F:inositol monophosphate 1-phosphatase activity"/>
    <property type="evidence" value="ECO:0007669"/>
    <property type="project" value="TreeGrafter"/>
</dbReference>
<dbReference type="Gene3D" id="3.40.190.80">
    <property type="match status" value="1"/>
</dbReference>
<evidence type="ECO:0000256" key="5">
    <source>
        <dbReference type="ARBA" id="ARBA00022605"/>
    </source>
</evidence>
<evidence type="ECO:0000256" key="3">
    <source>
        <dbReference type="ARBA" id="ARBA00009759"/>
    </source>
</evidence>
<dbReference type="InterPro" id="IPR000760">
    <property type="entry name" value="Inositol_monophosphatase-like"/>
</dbReference>
<evidence type="ECO:0000256" key="10">
    <source>
        <dbReference type="ARBA" id="ARBA00049158"/>
    </source>
</evidence>
<dbReference type="PANTHER" id="PTHR20854:SF4">
    <property type="entry name" value="INOSITOL-1-MONOPHOSPHATASE-RELATED"/>
    <property type="match status" value="1"/>
</dbReference>
<dbReference type="GO" id="GO:0006020">
    <property type="term" value="P:inositol metabolic process"/>
    <property type="evidence" value="ECO:0007669"/>
    <property type="project" value="TreeGrafter"/>
</dbReference>
<evidence type="ECO:0000256" key="11">
    <source>
        <dbReference type="NCBIfam" id="TIGR02067"/>
    </source>
</evidence>
<dbReference type="SUPFAM" id="SSF56655">
    <property type="entry name" value="Carbohydrate phosphatase"/>
    <property type="match status" value="1"/>
</dbReference>
<gene>
    <name evidence="13" type="primary">hisN</name>
    <name evidence="13" type="ORF">H1D41_13125</name>
</gene>
<evidence type="ECO:0000256" key="6">
    <source>
        <dbReference type="ARBA" id="ARBA00022723"/>
    </source>
</evidence>